<accession>A0A067PEN4</accession>
<reference evidence="3" key="1">
    <citation type="journal article" date="2014" name="Proc. Natl. Acad. Sci. U.S.A.">
        <title>Extensive sampling of basidiomycete genomes demonstrates inadequacy of the white-rot/brown-rot paradigm for wood decay fungi.</title>
        <authorList>
            <person name="Riley R."/>
            <person name="Salamov A.A."/>
            <person name="Brown D.W."/>
            <person name="Nagy L.G."/>
            <person name="Floudas D."/>
            <person name="Held B.W."/>
            <person name="Levasseur A."/>
            <person name="Lombard V."/>
            <person name="Morin E."/>
            <person name="Otillar R."/>
            <person name="Lindquist E.A."/>
            <person name="Sun H."/>
            <person name="LaButti K.M."/>
            <person name="Schmutz J."/>
            <person name="Jabbour D."/>
            <person name="Luo H."/>
            <person name="Baker S.E."/>
            <person name="Pisabarro A.G."/>
            <person name="Walton J.D."/>
            <person name="Blanchette R.A."/>
            <person name="Henrissat B."/>
            <person name="Martin F."/>
            <person name="Cullen D."/>
            <person name="Hibbett D.S."/>
            <person name="Grigoriev I.V."/>
        </authorList>
    </citation>
    <scope>NUCLEOTIDE SEQUENCE [LARGE SCALE GENOMIC DNA]</scope>
    <source>
        <strain evidence="3">MUCL 33604</strain>
    </source>
</reference>
<sequence length="165" mass="19582">MQFGRRKDYPKAKENRHELSKEELDELKDAQRKFRENWPEYDRARRELKIALTKQFNTIYASDVNSLHSWGQLCQILEIVPVPETLQSRREAVKDTHVNLVDLVDTRSTSQRVRVFRTELHLSIYTKATDRFFPKRSAYAGGLLLFLLRNIMYPDRSKTRHCSGR</sequence>
<proteinExistence type="predicted"/>
<dbReference type="PANTHER" id="PTHR38846">
    <property type="entry name" value="C3H1-TYPE DOMAIN-CONTAINING PROTEIN"/>
    <property type="match status" value="1"/>
</dbReference>
<protein>
    <submittedName>
        <fullName evidence="2">Uncharacterized protein</fullName>
    </submittedName>
</protein>
<dbReference type="HOGENOM" id="CLU_053382_4_1_1"/>
<dbReference type="EMBL" id="KL197734">
    <property type="protein sequence ID" value="KDQ53373.1"/>
    <property type="molecule type" value="Genomic_DNA"/>
</dbReference>
<keyword evidence="3" id="KW-1185">Reference proteome</keyword>
<name>A0A067PEN4_9AGAM</name>
<evidence type="ECO:0000313" key="2">
    <source>
        <dbReference type="EMBL" id="KDQ53373.1"/>
    </source>
</evidence>
<evidence type="ECO:0000313" key="3">
    <source>
        <dbReference type="Proteomes" id="UP000027265"/>
    </source>
</evidence>
<dbReference type="STRING" id="933084.A0A067PEN4"/>
<dbReference type="AlphaFoldDB" id="A0A067PEN4"/>
<dbReference type="InParanoid" id="A0A067PEN4"/>
<evidence type="ECO:0000256" key="1">
    <source>
        <dbReference type="SAM" id="MobiDB-lite"/>
    </source>
</evidence>
<gene>
    <name evidence="2" type="ORF">JAAARDRAFT_137311</name>
</gene>
<feature type="region of interest" description="Disordered" evidence="1">
    <location>
        <begin position="1"/>
        <end position="22"/>
    </location>
</feature>
<organism evidence="2 3">
    <name type="scientific">Jaapia argillacea MUCL 33604</name>
    <dbReference type="NCBI Taxonomy" id="933084"/>
    <lineage>
        <taxon>Eukaryota</taxon>
        <taxon>Fungi</taxon>
        <taxon>Dikarya</taxon>
        <taxon>Basidiomycota</taxon>
        <taxon>Agaricomycotina</taxon>
        <taxon>Agaricomycetes</taxon>
        <taxon>Agaricomycetidae</taxon>
        <taxon>Jaapiales</taxon>
        <taxon>Jaapiaceae</taxon>
        <taxon>Jaapia</taxon>
    </lineage>
</organism>
<dbReference type="Proteomes" id="UP000027265">
    <property type="component" value="Unassembled WGS sequence"/>
</dbReference>
<dbReference type="PANTHER" id="PTHR38846:SF1">
    <property type="entry name" value="C3H1-TYPE DOMAIN-CONTAINING PROTEIN"/>
    <property type="match status" value="1"/>
</dbReference>
<dbReference type="OrthoDB" id="6105938at2759"/>